<evidence type="ECO:0000256" key="1">
    <source>
        <dbReference type="SAM" id="MobiDB-lite"/>
    </source>
</evidence>
<dbReference type="AlphaFoldDB" id="A0A0V0GRZ6"/>
<feature type="region of interest" description="Disordered" evidence="1">
    <location>
        <begin position="9"/>
        <end position="33"/>
    </location>
</feature>
<proteinExistence type="predicted"/>
<sequence length="71" mass="8363">MDITIITCGVRTKPTKTPKRSQLNHQDQRKSQIHKETGDFRQEFEHPLKFSIKIKAIKNGHHHHYCPCKTN</sequence>
<organism evidence="2">
    <name type="scientific">Solanum chacoense</name>
    <name type="common">Chaco potato</name>
    <dbReference type="NCBI Taxonomy" id="4108"/>
    <lineage>
        <taxon>Eukaryota</taxon>
        <taxon>Viridiplantae</taxon>
        <taxon>Streptophyta</taxon>
        <taxon>Embryophyta</taxon>
        <taxon>Tracheophyta</taxon>
        <taxon>Spermatophyta</taxon>
        <taxon>Magnoliopsida</taxon>
        <taxon>eudicotyledons</taxon>
        <taxon>Gunneridae</taxon>
        <taxon>Pentapetalae</taxon>
        <taxon>asterids</taxon>
        <taxon>lamiids</taxon>
        <taxon>Solanales</taxon>
        <taxon>Solanaceae</taxon>
        <taxon>Solanoideae</taxon>
        <taxon>Solaneae</taxon>
        <taxon>Solanum</taxon>
    </lineage>
</organism>
<accession>A0A0V0GRZ6</accession>
<dbReference type="EMBL" id="GEDG01033140">
    <property type="protein sequence ID" value="JAP10423.1"/>
    <property type="molecule type" value="Transcribed_RNA"/>
</dbReference>
<protein>
    <submittedName>
        <fullName evidence="2">Putative ovule protein</fullName>
    </submittedName>
</protein>
<name>A0A0V0GRZ6_SOLCH</name>
<reference evidence="2" key="1">
    <citation type="submission" date="2015-12" db="EMBL/GenBank/DDBJ databases">
        <title>Gene expression during late stages of embryo sac development: a critical building block for successful pollen-pistil interactions.</title>
        <authorList>
            <person name="Liu Y."/>
            <person name="Joly V."/>
            <person name="Sabar M."/>
            <person name="Matton D.P."/>
        </authorList>
    </citation>
    <scope>NUCLEOTIDE SEQUENCE</scope>
</reference>
<evidence type="ECO:0000313" key="2">
    <source>
        <dbReference type="EMBL" id="JAP10423.1"/>
    </source>
</evidence>